<feature type="chain" id="PRO_5002658622" evidence="1">
    <location>
        <begin position="23"/>
        <end position="379"/>
    </location>
</feature>
<dbReference type="HOGENOM" id="CLU_062803_0_0_5"/>
<dbReference type="STRING" id="89187.ISM_09225"/>
<dbReference type="GO" id="GO:0015288">
    <property type="term" value="F:porin activity"/>
    <property type="evidence" value="ECO:0007669"/>
    <property type="project" value="InterPro"/>
</dbReference>
<accession>A3SM87</accession>
<dbReference type="Pfam" id="PF13609">
    <property type="entry name" value="Porin_4"/>
    <property type="match status" value="1"/>
</dbReference>
<keyword evidence="4" id="KW-1185">Reference proteome</keyword>
<dbReference type="Gene3D" id="2.40.160.10">
    <property type="entry name" value="Porin"/>
    <property type="match status" value="1"/>
</dbReference>
<protein>
    <submittedName>
        <fullName evidence="3">Outer membrane protein (Porin)</fullName>
    </submittedName>
</protein>
<sequence>MKKHLLSTSAIALGLVAAPASAQEWNLDWGGYMNQHVAFADVSGTAAAGIDYDGVGFHSNSEIFFTPSVTLDNGLTFGINVQLEAENQSTSVNAAGTSGTNSYIDETYMIISGDTLGRIEIGSENSAGYKSMVGAPSVTSMAINSPSISAFIPLSNVLPWNFRQAGISAWTEVGGNNDVDRISYYTPDFNGLTVGISYARNNGGNAVGSHNNSVVGSATLEDIFDIGVNYSQTFGTTSVSLAARYGSAEAIAPAGYDPETWGIGAQVGFGDFTVGAHYAENDNAASGAAGDQSGWSFGGTYDAPGAWAFEALTFQGEFDMTGTGAADEEYTAYKIGASRDMGPGVDWDIYAIYAEADDKGTAGTDLKGTVIGTAINLSF</sequence>
<reference evidence="3 4" key="1">
    <citation type="submission" date="2005-12" db="EMBL/GenBank/DDBJ databases">
        <authorList>
            <person name="Moran M.A."/>
            <person name="Ferriera S."/>
            <person name="Johnson J."/>
            <person name="Kravitz S."/>
            <person name="Halpern A."/>
            <person name="Remington K."/>
            <person name="Beeson K."/>
            <person name="Tran B."/>
            <person name="Rogers Y.-H."/>
            <person name="Friedman R."/>
            <person name="Venter J.C."/>
        </authorList>
    </citation>
    <scope>NUCLEOTIDE SEQUENCE [LARGE SCALE GENOMIC DNA]</scope>
    <source>
        <strain evidence="4">ATCC BAA-591 / DSM 15170 / ISM</strain>
    </source>
</reference>
<proteinExistence type="predicted"/>
<evidence type="ECO:0000259" key="2">
    <source>
        <dbReference type="Pfam" id="PF13609"/>
    </source>
</evidence>
<dbReference type="SUPFAM" id="SSF56935">
    <property type="entry name" value="Porins"/>
    <property type="match status" value="1"/>
</dbReference>
<gene>
    <name evidence="3" type="ORF">ISM_09225</name>
</gene>
<dbReference type="InterPro" id="IPR033900">
    <property type="entry name" value="Gram_neg_porin_domain"/>
</dbReference>
<name>A3SM87_ROSNI</name>
<organism evidence="3 4">
    <name type="scientific">Roseovarius nubinhibens (strain ATCC BAA-591 / DSM 15170 / ISM)</name>
    <dbReference type="NCBI Taxonomy" id="89187"/>
    <lineage>
        <taxon>Bacteria</taxon>
        <taxon>Pseudomonadati</taxon>
        <taxon>Pseudomonadota</taxon>
        <taxon>Alphaproteobacteria</taxon>
        <taxon>Rhodobacterales</taxon>
        <taxon>Roseobacteraceae</taxon>
        <taxon>Roseovarius</taxon>
    </lineage>
</organism>
<feature type="domain" description="Porin" evidence="2">
    <location>
        <begin position="10"/>
        <end position="360"/>
    </location>
</feature>
<dbReference type="AlphaFoldDB" id="A3SM87"/>
<dbReference type="EMBL" id="AALY01000001">
    <property type="protein sequence ID" value="EAP78468.1"/>
    <property type="molecule type" value="Genomic_DNA"/>
</dbReference>
<keyword evidence="1" id="KW-0732">Signal</keyword>
<evidence type="ECO:0000256" key="1">
    <source>
        <dbReference type="SAM" id="SignalP"/>
    </source>
</evidence>
<dbReference type="InterPro" id="IPR023614">
    <property type="entry name" value="Porin_dom_sf"/>
</dbReference>
<dbReference type="GO" id="GO:0016020">
    <property type="term" value="C:membrane"/>
    <property type="evidence" value="ECO:0007669"/>
    <property type="project" value="InterPro"/>
</dbReference>
<dbReference type="eggNOG" id="COG3203">
    <property type="taxonomic scope" value="Bacteria"/>
</dbReference>
<comment type="caution">
    <text evidence="3">The sequence shown here is derived from an EMBL/GenBank/DDBJ whole genome shotgun (WGS) entry which is preliminary data.</text>
</comment>
<dbReference type="OrthoDB" id="6758483at2"/>
<evidence type="ECO:0000313" key="3">
    <source>
        <dbReference type="EMBL" id="EAP78468.1"/>
    </source>
</evidence>
<dbReference type="RefSeq" id="WP_009813866.1">
    <property type="nucleotide sequence ID" value="NZ_CH724156.1"/>
</dbReference>
<evidence type="ECO:0000313" key="4">
    <source>
        <dbReference type="Proteomes" id="UP000005954"/>
    </source>
</evidence>
<dbReference type="Proteomes" id="UP000005954">
    <property type="component" value="Unassembled WGS sequence"/>
</dbReference>
<feature type="signal peptide" evidence="1">
    <location>
        <begin position="1"/>
        <end position="22"/>
    </location>
</feature>